<dbReference type="OrthoDB" id="9812023at2"/>
<dbReference type="HOGENOM" id="CLU_155311_5_3_7"/>
<dbReference type="Proteomes" id="UP000035036">
    <property type="component" value="Chromosome"/>
</dbReference>
<protein>
    <submittedName>
        <fullName evidence="2">CopG family transcriptional regulator</fullName>
    </submittedName>
</protein>
<organism evidence="2 3">
    <name type="scientific">Geoalkalibacter subterraneus</name>
    <dbReference type="NCBI Taxonomy" id="483547"/>
    <lineage>
        <taxon>Bacteria</taxon>
        <taxon>Pseudomonadati</taxon>
        <taxon>Thermodesulfobacteriota</taxon>
        <taxon>Desulfuromonadia</taxon>
        <taxon>Desulfuromonadales</taxon>
        <taxon>Geoalkalibacteraceae</taxon>
        <taxon>Geoalkalibacter</taxon>
    </lineage>
</organism>
<feature type="domain" description="Ribbon-helix-helix protein CopG" evidence="1">
    <location>
        <begin position="7"/>
        <end position="43"/>
    </location>
</feature>
<dbReference type="InterPro" id="IPR002145">
    <property type="entry name" value="CopG"/>
</dbReference>
<dbReference type="InterPro" id="IPR010985">
    <property type="entry name" value="Ribbon_hlx_hlx"/>
</dbReference>
<evidence type="ECO:0000259" key="1">
    <source>
        <dbReference type="Pfam" id="PF01402"/>
    </source>
</evidence>
<dbReference type="PANTHER" id="PTHR40688:SF2">
    <property type="entry name" value="RIBBON-HELIX-HELIX PROTEIN COPG DOMAIN-CONTAINING PROTEIN"/>
    <property type="match status" value="1"/>
</dbReference>
<proteinExistence type="predicted"/>
<dbReference type="EMBL" id="CP010311">
    <property type="protein sequence ID" value="AJF07563.1"/>
    <property type="molecule type" value="Genomic_DNA"/>
</dbReference>
<dbReference type="RefSeq" id="WP_040201487.1">
    <property type="nucleotide sequence ID" value="NZ_CP010311.1"/>
</dbReference>
<dbReference type="CDD" id="cd22233">
    <property type="entry name" value="RHH_CopAso-like"/>
    <property type="match status" value="1"/>
</dbReference>
<accession>A0A0B5FJN8</accession>
<dbReference type="InterPro" id="IPR052991">
    <property type="entry name" value="Non-func_TypeII_TA_Antitoxin"/>
</dbReference>
<dbReference type="AlphaFoldDB" id="A0A0B5FJN8"/>
<reference evidence="2 3" key="1">
    <citation type="journal article" date="2015" name="Genome Announc.">
        <title>Genomes of Geoalkalibacter ferrihydriticus Z-0531T and Geoalkalibacter subterraneus Red1T, Two Haloalkaliphilic Metal-Reducing Deltaproteobacteria.</title>
        <authorList>
            <person name="Badalamenti J.P."/>
            <person name="Krajmalnik-Brown R."/>
            <person name="Torres C.I."/>
            <person name="Bond D.R."/>
        </authorList>
    </citation>
    <scope>NUCLEOTIDE SEQUENCE [LARGE SCALE GENOMIC DNA]</scope>
    <source>
        <strain evidence="2 3">Red1</strain>
    </source>
</reference>
<dbReference type="STRING" id="483547.GSUB_14810"/>
<name>A0A0B5FJN8_9BACT</name>
<dbReference type="GO" id="GO:0006355">
    <property type="term" value="P:regulation of DNA-templated transcription"/>
    <property type="evidence" value="ECO:0007669"/>
    <property type="project" value="InterPro"/>
</dbReference>
<dbReference type="SUPFAM" id="SSF47598">
    <property type="entry name" value="Ribbon-helix-helix"/>
    <property type="match status" value="1"/>
</dbReference>
<gene>
    <name evidence="2" type="ORF">GSUB_14810</name>
</gene>
<evidence type="ECO:0000313" key="3">
    <source>
        <dbReference type="Proteomes" id="UP000035036"/>
    </source>
</evidence>
<dbReference type="PANTHER" id="PTHR40688">
    <property type="match status" value="1"/>
</dbReference>
<keyword evidence="3" id="KW-1185">Reference proteome</keyword>
<dbReference type="Pfam" id="PF01402">
    <property type="entry name" value="RHH_1"/>
    <property type="match status" value="1"/>
</dbReference>
<sequence>MPKTATLTVRVKPDTKERLDALTRVTHRSRSFMIEEALEQYLEINEWQTQGIEAALAEADSPDAQWIDHEAVMAERQKKGAH</sequence>
<dbReference type="KEGG" id="gsb:GSUB_14810"/>
<evidence type="ECO:0000313" key="2">
    <source>
        <dbReference type="EMBL" id="AJF07563.1"/>
    </source>
</evidence>